<evidence type="ECO:0008006" key="4">
    <source>
        <dbReference type="Google" id="ProtNLM"/>
    </source>
</evidence>
<organism evidence="2 3">
    <name type="scientific">Smittium mucronatum</name>
    <dbReference type="NCBI Taxonomy" id="133383"/>
    <lineage>
        <taxon>Eukaryota</taxon>
        <taxon>Fungi</taxon>
        <taxon>Fungi incertae sedis</taxon>
        <taxon>Zoopagomycota</taxon>
        <taxon>Kickxellomycotina</taxon>
        <taxon>Harpellomycetes</taxon>
        <taxon>Harpellales</taxon>
        <taxon>Legeriomycetaceae</taxon>
        <taxon>Smittium</taxon>
    </lineage>
</organism>
<feature type="compositionally biased region" description="Basic and acidic residues" evidence="1">
    <location>
        <begin position="176"/>
        <end position="189"/>
    </location>
</feature>
<name>A0A1R0GQ51_9FUNG</name>
<keyword evidence="3" id="KW-1185">Reference proteome</keyword>
<dbReference type="OrthoDB" id="5563016at2759"/>
<sequence>MLKSTSSVLINENQKQSKGFKSTIKQILSIQQQKAQKQNKDEPIRPKSLAKNGNFYAEPYLESEAEQNVCLSSKSILNSAYETTNSKLKEARESAYSRFSEVGINRGLSFGLDSPLNGSPDKSKMSYEVDIFNGIKKIDIDKELKKSSKSRSSVLLRKLSNTFIKQKSNCESEFDETPKKENSKVEFKNSELNNGSYPLSFKPETHNDLKKHTEFYNMSVNRLSKPQDDNLTSKSSSYVELPDRRRSLGYATFLKSQDVNDKDISPRSLPVLSNGTSNSTSESHISFIGEINGQNLDIPLQFLSSDYNLRHISSESTIENYDNLPNVGDSLGRVSNTSNIPPPINPNIIEVNSFVSSTSSDATHNNDKPRKSDIPKKKSEDKIIADQNSNSTLSDKKSVKGIHTKFKKSKPKIAKKKLFDGHIDNCVGQTDKGLVINVRTDSSLKAFDYLGSISKNSNFINTEINFSPMMAIDVDDIKSKIKMDKIHRRDSLKDQLKLLKDSLESEESLPFLEKNQLYKGDSIDTPPTFINDFSDTPSIEWKNILEEVGLDREYSSMFRGISLKEDTNKTQSQNRDLFLETQSSNENEFVRDENHTRNIVHEVHNGFNTKIPINECNKPNTDKLINNKAHIMESNKIEDYDESDYGDDEQEHDGFDCSDNDEALIISDAAISEVNMNQRVKPNLIYMKEASYRDFNDDAKSINSDYGNQRNGIENNGVEKGYKSNENFEVPQSKFNVESKTGIKNEANLRFNDRVSVFETFDSDDYDRSGHPAMKITAELAFEIKKELNEYKFYEMPVHKDSVIYTHYIL</sequence>
<feature type="compositionally biased region" description="Basic and acidic residues" evidence="1">
    <location>
        <begin position="364"/>
        <end position="384"/>
    </location>
</feature>
<evidence type="ECO:0000256" key="1">
    <source>
        <dbReference type="SAM" id="MobiDB-lite"/>
    </source>
</evidence>
<gene>
    <name evidence="2" type="ORF">AYI68_g6921</name>
</gene>
<dbReference type="AlphaFoldDB" id="A0A1R0GQ51"/>
<feature type="region of interest" description="Disordered" evidence="1">
    <location>
        <begin position="170"/>
        <end position="189"/>
    </location>
</feature>
<dbReference type="EMBL" id="LSSL01005124">
    <property type="protein sequence ID" value="OLY79019.1"/>
    <property type="molecule type" value="Genomic_DNA"/>
</dbReference>
<dbReference type="Proteomes" id="UP000187455">
    <property type="component" value="Unassembled WGS sequence"/>
</dbReference>
<evidence type="ECO:0000313" key="3">
    <source>
        <dbReference type="Proteomes" id="UP000187455"/>
    </source>
</evidence>
<proteinExistence type="predicted"/>
<comment type="caution">
    <text evidence="2">The sequence shown here is derived from an EMBL/GenBank/DDBJ whole genome shotgun (WGS) entry which is preliminary data.</text>
</comment>
<evidence type="ECO:0000313" key="2">
    <source>
        <dbReference type="EMBL" id="OLY79019.1"/>
    </source>
</evidence>
<feature type="region of interest" description="Disordered" evidence="1">
    <location>
        <begin position="357"/>
        <end position="398"/>
    </location>
</feature>
<reference evidence="2 3" key="1">
    <citation type="journal article" date="2016" name="Mol. Biol. Evol.">
        <title>Genome-Wide Survey of Gut Fungi (Harpellales) Reveals the First Horizontally Transferred Ubiquitin Gene from a Mosquito Host.</title>
        <authorList>
            <person name="Wang Y."/>
            <person name="White M.M."/>
            <person name="Kvist S."/>
            <person name="Moncalvo J.M."/>
        </authorList>
    </citation>
    <scope>NUCLEOTIDE SEQUENCE [LARGE SCALE GENOMIC DNA]</scope>
    <source>
        <strain evidence="2 3">ALG-7-W6</strain>
    </source>
</reference>
<accession>A0A1R0GQ51</accession>
<dbReference type="STRING" id="133383.A0A1R0GQ51"/>
<protein>
    <recommendedName>
        <fullName evidence="4">Protein BNI4</fullName>
    </recommendedName>
</protein>